<dbReference type="NCBIfam" id="NF008439">
    <property type="entry name" value="PRK11282.1"/>
    <property type="match status" value="1"/>
</dbReference>
<feature type="domain" description="FAD-binding PCMH-type" evidence="3">
    <location>
        <begin position="1"/>
        <end position="170"/>
    </location>
</feature>
<gene>
    <name evidence="4" type="primary">glcE</name>
    <name evidence="4" type="ORF">ZRA01_16920</name>
</gene>
<evidence type="ECO:0000256" key="1">
    <source>
        <dbReference type="ARBA" id="ARBA00022630"/>
    </source>
</evidence>
<name>A0A4Y4CV04_ZOORA</name>
<dbReference type="GO" id="GO:0071949">
    <property type="term" value="F:FAD binding"/>
    <property type="evidence" value="ECO:0007669"/>
    <property type="project" value="InterPro"/>
</dbReference>
<dbReference type="InterPro" id="IPR016164">
    <property type="entry name" value="FAD-linked_Oxase-like_C"/>
</dbReference>
<dbReference type="Gene3D" id="3.30.465.10">
    <property type="match status" value="1"/>
</dbReference>
<accession>A0A4Y4CV04</accession>
<evidence type="ECO:0000256" key="2">
    <source>
        <dbReference type="ARBA" id="ARBA00022827"/>
    </source>
</evidence>
<dbReference type="PROSITE" id="PS51387">
    <property type="entry name" value="FAD_PCMH"/>
    <property type="match status" value="1"/>
</dbReference>
<evidence type="ECO:0000259" key="3">
    <source>
        <dbReference type="PROSITE" id="PS51387"/>
    </source>
</evidence>
<dbReference type="SUPFAM" id="SSF55103">
    <property type="entry name" value="FAD-linked oxidases, C-terminal domain"/>
    <property type="match status" value="1"/>
</dbReference>
<proteinExistence type="predicted"/>
<dbReference type="SUPFAM" id="SSF56176">
    <property type="entry name" value="FAD-binding/transporter-associated domain-like"/>
    <property type="match status" value="1"/>
</dbReference>
<dbReference type="Pfam" id="PF01565">
    <property type="entry name" value="FAD_binding_4"/>
    <property type="match status" value="1"/>
</dbReference>
<evidence type="ECO:0000313" key="4">
    <source>
        <dbReference type="EMBL" id="GEC95619.1"/>
    </source>
</evidence>
<dbReference type="AlphaFoldDB" id="A0A4Y4CV04"/>
<protein>
    <submittedName>
        <fullName evidence="4">Glycolate oxidase subunit GlcE</fullName>
    </submittedName>
</protein>
<dbReference type="PANTHER" id="PTHR11748:SF103">
    <property type="entry name" value="GLYCOLATE OXIDASE SUBUNIT GLCE"/>
    <property type="match status" value="1"/>
</dbReference>
<dbReference type="RefSeq" id="WP_141351246.1">
    <property type="nucleotide sequence ID" value="NZ_BJNV01000023.1"/>
</dbReference>
<evidence type="ECO:0000313" key="5">
    <source>
        <dbReference type="Proteomes" id="UP000318422"/>
    </source>
</evidence>
<dbReference type="GO" id="GO:0003824">
    <property type="term" value="F:catalytic activity"/>
    <property type="evidence" value="ECO:0007669"/>
    <property type="project" value="InterPro"/>
</dbReference>
<dbReference type="InterPro" id="IPR016166">
    <property type="entry name" value="FAD-bd_PCMH"/>
</dbReference>
<dbReference type="InterPro" id="IPR006094">
    <property type="entry name" value="Oxid_FAD_bind_N"/>
</dbReference>
<dbReference type="InterPro" id="IPR016169">
    <property type="entry name" value="FAD-bd_PCMH_sub2"/>
</dbReference>
<keyword evidence="5" id="KW-1185">Reference proteome</keyword>
<organism evidence="4 5">
    <name type="scientific">Zoogloea ramigera</name>
    <dbReference type="NCBI Taxonomy" id="350"/>
    <lineage>
        <taxon>Bacteria</taxon>
        <taxon>Pseudomonadati</taxon>
        <taxon>Pseudomonadota</taxon>
        <taxon>Betaproteobacteria</taxon>
        <taxon>Rhodocyclales</taxon>
        <taxon>Zoogloeaceae</taxon>
        <taxon>Zoogloea</taxon>
    </lineage>
</organism>
<dbReference type="EMBL" id="BJNV01000023">
    <property type="protein sequence ID" value="GEC95619.1"/>
    <property type="molecule type" value="Genomic_DNA"/>
</dbReference>
<comment type="caution">
    <text evidence="4">The sequence shown here is derived from an EMBL/GenBank/DDBJ whole genome shotgun (WGS) entry which is preliminary data.</text>
</comment>
<dbReference type="OrthoDB" id="9811557at2"/>
<dbReference type="InterPro" id="IPR036318">
    <property type="entry name" value="FAD-bd_PCMH-like_sf"/>
</dbReference>
<reference evidence="4 5" key="1">
    <citation type="submission" date="2019-06" db="EMBL/GenBank/DDBJ databases">
        <title>Whole genome shotgun sequence of Zoogloea ramigera NBRC 15342.</title>
        <authorList>
            <person name="Hosoyama A."/>
            <person name="Uohara A."/>
            <person name="Ohji S."/>
            <person name="Ichikawa N."/>
        </authorList>
    </citation>
    <scope>NUCLEOTIDE SEQUENCE [LARGE SCALE GENOMIC DNA]</scope>
    <source>
        <strain evidence="4 5">NBRC 15342</strain>
    </source>
</reference>
<dbReference type="Proteomes" id="UP000318422">
    <property type="component" value="Unassembled WGS sequence"/>
</dbReference>
<sequence length="354" mass="37186">MNDLIEAWREQVRSAAAAGGCIAIRGGDTKAFYGRPTAGEPLDTRGLRGIVSYEPSELVVTLRAGTPLAELEALLAERGQMLAFEPPRFAPGGTVGGCVTAGLAGPRRAAVGGVRDFVLGLRMIDGRGDLLRFGGEVMKNVAGYDVSRAMAGSLGTLGLIVEVSLKVLPRPPAEASLRFELDEATALHRLNAWGGQPLPISASVWRDGALTLRLAGAVAAVDAALRGLGGERLAAAEADALWAGLRDHTDAFFAGDKPLWRLSVPPDALAVALPGAQLVEWGGAQRWLRSTAPAADIRARTAALGGHATLFRHGERSGDVFHPLPAPIRALQHNLKRAFDPAGVFNPGRLYEGL</sequence>
<dbReference type="PANTHER" id="PTHR11748">
    <property type="entry name" value="D-LACTATE DEHYDROGENASE"/>
    <property type="match status" value="1"/>
</dbReference>
<keyword evidence="2" id="KW-0274">FAD</keyword>
<keyword evidence="1" id="KW-0285">Flavoprotein</keyword>